<accession>A0AAN9FVN0</accession>
<dbReference type="GO" id="GO:0005975">
    <property type="term" value="P:carbohydrate metabolic process"/>
    <property type="evidence" value="ECO:0007669"/>
    <property type="project" value="InterPro"/>
</dbReference>
<evidence type="ECO:0000256" key="1">
    <source>
        <dbReference type="ARBA" id="ARBA00007401"/>
    </source>
</evidence>
<dbReference type="InterPro" id="IPR017853">
    <property type="entry name" value="GH"/>
</dbReference>
<dbReference type="PANTHER" id="PTHR10066:SF67">
    <property type="entry name" value="BETA-GLUCURONIDASE"/>
    <property type="match status" value="1"/>
</dbReference>
<dbReference type="PANTHER" id="PTHR10066">
    <property type="entry name" value="BETA-GLUCURONIDASE"/>
    <property type="match status" value="1"/>
</dbReference>
<sequence length="75" mass="8821">MKEYHKVFDKYRSQFLIGELSWVYADFLTVQDIKRVVGNRKGVLTRHRQPKASGHLLRQRYHSLINTTTHAVPAL</sequence>
<dbReference type="AlphaFoldDB" id="A0AAN9FVN0"/>
<protein>
    <recommendedName>
        <fullName evidence="2">Glycoside hydrolase family 2 catalytic domain-containing protein</fullName>
    </recommendedName>
</protein>
<dbReference type="Pfam" id="PF02836">
    <property type="entry name" value="Glyco_hydro_2_C"/>
    <property type="match status" value="1"/>
</dbReference>
<evidence type="ECO:0000313" key="4">
    <source>
        <dbReference type="Proteomes" id="UP001374579"/>
    </source>
</evidence>
<dbReference type="Gene3D" id="3.20.20.80">
    <property type="entry name" value="Glycosidases"/>
    <property type="match status" value="1"/>
</dbReference>
<comment type="caution">
    <text evidence="3">The sequence shown here is derived from an EMBL/GenBank/DDBJ whole genome shotgun (WGS) entry which is preliminary data.</text>
</comment>
<keyword evidence="4" id="KW-1185">Reference proteome</keyword>
<dbReference type="EMBL" id="JBAMIC010004070">
    <property type="protein sequence ID" value="KAK7087391.1"/>
    <property type="molecule type" value="Genomic_DNA"/>
</dbReference>
<proteinExistence type="inferred from homology"/>
<dbReference type="InterPro" id="IPR006103">
    <property type="entry name" value="Glyco_hydro_2_cat"/>
</dbReference>
<dbReference type="SUPFAM" id="SSF51445">
    <property type="entry name" value="(Trans)glycosidases"/>
    <property type="match status" value="1"/>
</dbReference>
<gene>
    <name evidence="3" type="ORF">V1264_021451</name>
</gene>
<evidence type="ECO:0000259" key="2">
    <source>
        <dbReference type="Pfam" id="PF02836"/>
    </source>
</evidence>
<feature type="domain" description="Glycoside hydrolase family 2 catalytic" evidence="2">
    <location>
        <begin position="2"/>
        <end position="63"/>
    </location>
</feature>
<name>A0AAN9FVN0_9CAEN</name>
<dbReference type="GO" id="GO:0030246">
    <property type="term" value="F:carbohydrate binding"/>
    <property type="evidence" value="ECO:0007669"/>
    <property type="project" value="TreeGrafter"/>
</dbReference>
<comment type="similarity">
    <text evidence="1">Belongs to the glycosyl hydrolase 2 family.</text>
</comment>
<evidence type="ECO:0000313" key="3">
    <source>
        <dbReference type="EMBL" id="KAK7087391.1"/>
    </source>
</evidence>
<organism evidence="3 4">
    <name type="scientific">Littorina saxatilis</name>
    <dbReference type="NCBI Taxonomy" id="31220"/>
    <lineage>
        <taxon>Eukaryota</taxon>
        <taxon>Metazoa</taxon>
        <taxon>Spiralia</taxon>
        <taxon>Lophotrochozoa</taxon>
        <taxon>Mollusca</taxon>
        <taxon>Gastropoda</taxon>
        <taxon>Caenogastropoda</taxon>
        <taxon>Littorinimorpha</taxon>
        <taxon>Littorinoidea</taxon>
        <taxon>Littorinidae</taxon>
        <taxon>Littorina</taxon>
    </lineage>
</organism>
<dbReference type="GO" id="GO:0004566">
    <property type="term" value="F:beta-glucuronidase activity"/>
    <property type="evidence" value="ECO:0007669"/>
    <property type="project" value="TreeGrafter"/>
</dbReference>
<dbReference type="GO" id="GO:0019391">
    <property type="term" value="P:glucuronoside catabolic process"/>
    <property type="evidence" value="ECO:0007669"/>
    <property type="project" value="TreeGrafter"/>
</dbReference>
<dbReference type="Proteomes" id="UP001374579">
    <property type="component" value="Unassembled WGS sequence"/>
</dbReference>
<reference evidence="3 4" key="1">
    <citation type="submission" date="2024-02" db="EMBL/GenBank/DDBJ databases">
        <title>Chromosome-scale genome assembly of the rough periwinkle Littorina saxatilis.</title>
        <authorList>
            <person name="De Jode A."/>
            <person name="Faria R."/>
            <person name="Formenti G."/>
            <person name="Sims Y."/>
            <person name="Smith T.P."/>
            <person name="Tracey A."/>
            <person name="Wood J.M.D."/>
            <person name="Zagrodzka Z.B."/>
            <person name="Johannesson K."/>
            <person name="Butlin R.K."/>
            <person name="Leder E.H."/>
        </authorList>
    </citation>
    <scope>NUCLEOTIDE SEQUENCE [LARGE SCALE GENOMIC DNA]</scope>
    <source>
        <strain evidence="3">Snail1</strain>
        <tissue evidence="3">Muscle</tissue>
    </source>
</reference>